<gene>
    <name evidence="2" type="ORF">YALI1_A12852g</name>
</gene>
<evidence type="ECO:0000256" key="1">
    <source>
        <dbReference type="SAM" id="MobiDB-lite"/>
    </source>
</evidence>
<dbReference type="GeneID" id="2906397"/>
<evidence type="ECO:0000313" key="2">
    <source>
        <dbReference type="EMBL" id="AOW00576.1"/>
    </source>
</evidence>
<dbReference type="EMBL" id="CP017553">
    <property type="protein sequence ID" value="AOW00576.1"/>
    <property type="molecule type" value="Genomic_DNA"/>
</dbReference>
<feature type="region of interest" description="Disordered" evidence="1">
    <location>
        <begin position="307"/>
        <end position="388"/>
    </location>
</feature>
<dbReference type="KEGG" id="yli:2906397"/>
<accession>A0A1D8N4L8</accession>
<reference evidence="2 3" key="1">
    <citation type="journal article" date="2016" name="PLoS ONE">
        <title>Sequence Assembly of Yarrowia lipolytica Strain W29/CLIB89 Shows Transposable Element Diversity.</title>
        <authorList>
            <person name="Magnan C."/>
            <person name="Yu J."/>
            <person name="Chang I."/>
            <person name="Jahn E."/>
            <person name="Kanomata Y."/>
            <person name="Wu J."/>
            <person name="Zeller M."/>
            <person name="Oakes M."/>
            <person name="Baldi P."/>
            <person name="Sandmeyer S."/>
        </authorList>
    </citation>
    <scope>NUCLEOTIDE SEQUENCE [LARGE SCALE GENOMIC DNA]</scope>
    <source>
        <strain evidence="3">CLIB89(W29)</strain>
    </source>
</reference>
<name>A0A1D8N4L8_YARLL</name>
<sequence>MFHYILSQSIISSVSSLYPQSVHYILSQVTLIQGCLLNPGLSNPELSSYSFCHHLKHLCHCVTMFSNTRREDGGVASFELNLRYNQLLKQRYTLKCQVQGINDSNEGLLHRLNKACDTRLAAEMETLKNVHCLNHEPARVAVPEQGEPGFGFSISSTPPTGVSPDSPVRIETPDARTVAKLELEVHELSLEFDRLVNLNHFLSKEVTLLQAYDPSIVLVRFHNVTNPCDIKRYFLSCPRDSLIDDIVLRLPSDWNVSLTSQFVGTGDRLGVFNKPGARLKDLRGWVRYLELGGLVFVSDCTTGAGSQTAVTGEIPSPPLESDAGGDSRSRKSKRAGNVPVLEDQPFASPSTSSSDTGRKKRKVAATREVPLARKKRKAATSRSNPTKN</sequence>
<dbReference type="RefSeq" id="XP_500021.3">
    <property type="nucleotide sequence ID" value="XM_500021.3"/>
</dbReference>
<organism evidence="2 3">
    <name type="scientific">Yarrowia lipolytica</name>
    <name type="common">Candida lipolytica</name>
    <dbReference type="NCBI Taxonomy" id="4952"/>
    <lineage>
        <taxon>Eukaryota</taxon>
        <taxon>Fungi</taxon>
        <taxon>Dikarya</taxon>
        <taxon>Ascomycota</taxon>
        <taxon>Saccharomycotina</taxon>
        <taxon>Dipodascomycetes</taxon>
        <taxon>Dipodascales</taxon>
        <taxon>Dipodascales incertae sedis</taxon>
        <taxon>Yarrowia</taxon>
    </lineage>
</organism>
<proteinExistence type="predicted"/>
<dbReference type="VEuPathDB" id="FungiDB:YALI1_A12852g"/>
<dbReference type="AlphaFoldDB" id="A0A1D8N4L8"/>
<dbReference type="Proteomes" id="UP000182444">
    <property type="component" value="Chromosome 1A"/>
</dbReference>
<dbReference type="VEuPathDB" id="FungiDB:YALI0_A12815g"/>
<evidence type="ECO:0000313" key="3">
    <source>
        <dbReference type="Proteomes" id="UP000182444"/>
    </source>
</evidence>
<protein>
    <submittedName>
        <fullName evidence="2">Uncharacterized protein</fullName>
    </submittedName>
</protein>